<evidence type="ECO:0000313" key="1">
    <source>
        <dbReference type="EMBL" id="CAB3690298.1"/>
    </source>
</evidence>
<sequence length="61" mass="6383">MQAGFCFGGDVASFPMTRFWPAPGTLPLPGESPPDYLPAAGFTGAVGRPLAVQASMPPRYQ</sequence>
<gene>
    <name evidence="1" type="ORF">LMG26690_02063</name>
</gene>
<dbReference type="Proteomes" id="UP000494214">
    <property type="component" value="Unassembled WGS sequence"/>
</dbReference>
<keyword evidence="2" id="KW-1185">Reference proteome</keyword>
<dbReference type="EMBL" id="CADIJM010000003">
    <property type="protein sequence ID" value="CAB3690298.1"/>
    <property type="molecule type" value="Genomic_DNA"/>
</dbReference>
<name>A0A6S6ZPA8_9BURK</name>
<organism evidence="1 2">
    <name type="scientific">Achromobacter animicus</name>
    <dbReference type="NCBI Taxonomy" id="1389935"/>
    <lineage>
        <taxon>Bacteria</taxon>
        <taxon>Pseudomonadati</taxon>
        <taxon>Pseudomonadota</taxon>
        <taxon>Betaproteobacteria</taxon>
        <taxon>Burkholderiales</taxon>
        <taxon>Alcaligenaceae</taxon>
        <taxon>Achromobacter</taxon>
    </lineage>
</organism>
<dbReference type="AlphaFoldDB" id="A0A6S6ZPA8"/>
<evidence type="ECO:0000313" key="2">
    <source>
        <dbReference type="Proteomes" id="UP000494214"/>
    </source>
</evidence>
<accession>A0A6S6ZPA8</accession>
<protein>
    <submittedName>
        <fullName evidence="1">Uncharacterized protein</fullName>
    </submittedName>
</protein>
<proteinExistence type="predicted"/>
<reference evidence="1 2" key="1">
    <citation type="submission" date="2020-04" db="EMBL/GenBank/DDBJ databases">
        <authorList>
            <person name="De Canck E."/>
        </authorList>
    </citation>
    <scope>NUCLEOTIDE SEQUENCE [LARGE SCALE GENOMIC DNA]</scope>
    <source>
        <strain evidence="1 2">LMG 26690</strain>
    </source>
</reference>